<reference evidence="1 2" key="1">
    <citation type="submission" date="2018-09" db="EMBL/GenBank/DDBJ databases">
        <title>Complete genome sequence of Euzebya sp. DY32-46 isolated from seawater of Pacific Ocean.</title>
        <authorList>
            <person name="Xu L."/>
            <person name="Wu Y.-H."/>
            <person name="Xu X.-W."/>
        </authorList>
    </citation>
    <scope>NUCLEOTIDE SEQUENCE [LARGE SCALE GENOMIC DNA]</scope>
    <source>
        <strain evidence="1 2">DY32-46</strain>
    </source>
</reference>
<dbReference type="KEGG" id="euz:DVS28_a0116"/>
<dbReference type="Proteomes" id="UP000264006">
    <property type="component" value="Chromosome"/>
</dbReference>
<keyword evidence="2" id="KW-1185">Reference proteome</keyword>
<proteinExistence type="predicted"/>
<dbReference type="PRINTS" id="PR00411">
    <property type="entry name" value="PNDRDTASEI"/>
</dbReference>
<gene>
    <name evidence="1" type="ORF">DVS28_a0116</name>
</gene>
<dbReference type="OrthoDB" id="833207at2"/>
<dbReference type="RefSeq" id="WP_114589718.1">
    <property type="nucleotide sequence ID" value="NZ_CP031165.1"/>
</dbReference>
<dbReference type="SUPFAM" id="SSF51905">
    <property type="entry name" value="FAD/NAD(P)-binding domain"/>
    <property type="match status" value="1"/>
</dbReference>
<dbReference type="EMBL" id="CP031165">
    <property type="protein sequence ID" value="AXV04824.1"/>
    <property type="molecule type" value="Genomic_DNA"/>
</dbReference>
<name>A0A346XRH7_9ACTN</name>
<evidence type="ECO:0000313" key="1">
    <source>
        <dbReference type="EMBL" id="AXV04824.1"/>
    </source>
</evidence>
<dbReference type="PANTHER" id="PTHR10668:SF105">
    <property type="entry name" value="DEHYDROGENASE-RELATED"/>
    <property type="match status" value="1"/>
</dbReference>
<evidence type="ECO:0000313" key="2">
    <source>
        <dbReference type="Proteomes" id="UP000264006"/>
    </source>
</evidence>
<accession>A0A346XRH7</accession>
<organism evidence="1 2">
    <name type="scientific">Euzebya pacifica</name>
    <dbReference type="NCBI Taxonomy" id="1608957"/>
    <lineage>
        <taxon>Bacteria</taxon>
        <taxon>Bacillati</taxon>
        <taxon>Actinomycetota</taxon>
        <taxon>Nitriliruptoria</taxon>
        <taxon>Euzebyales</taxon>
    </lineage>
</organism>
<dbReference type="AlphaFoldDB" id="A0A346XRH7"/>
<dbReference type="InterPro" id="IPR036188">
    <property type="entry name" value="FAD/NAD-bd_sf"/>
</dbReference>
<sequence>MTDAVVVGSGPNGLAAAVTLATAGVTVRVLEAADTIGGGVRSSELTVPGLLHDECSGFHPLAVDTAFSRSVDLAAHGLTWRWPEVQYSHPLDGGRGAAAFRSVDDTADGLGVDGQAWRRLFGPLVDRFDRIAEDFLQPMLHVPSNPFALARFGLRAAPSVQLLASRMSTPEARALWAGAGAHAMRPFGQPLSAAIGAALATAAHRYGWPVAEGGSQAIATAMRSVIEAHGGTIETGVRVESLDELGTPDLTVLDVAPGAVVRMAGKRLPARVARAYRRYRHGPGAFKVEYAVVGGVPWSHEPTRRAGTVHVIGDFEETAAAEQAVHRGRMPERPFVLLGQQSLADPGRANGDVHPIYAYAHTPHGWTGDATEAITGQVERFAPGFRDRIVATHVRSTTDMSVHNPNYVGGDIVTGANTPWQLVFRPRVALDPYATGIPGVYLCSAATPPGAGAHGMCGFHAARSALDWLGRR</sequence>
<dbReference type="Gene3D" id="3.50.50.60">
    <property type="entry name" value="FAD/NAD(P)-binding domain"/>
    <property type="match status" value="2"/>
</dbReference>
<dbReference type="Pfam" id="PF13450">
    <property type="entry name" value="NAD_binding_8"/>
    <property type="match status" value="1"/>
</dbReference>
<protein>
    <submittedName>
        <fullName evidence="1">Phytoene dehydrogenase</fullName>
    </submittedName>
</protein>
<dbReference type="PANTHER" id="PTHR10668">
    <property type="entry name" value="PHYTOENE DEHYDROGENASE"/>
    <property type="match status" value="1"/>
</dbReference>